<dbReference type="GO" id="GO:0003887">
    <property type="term" value="F:DNA-directed DNA polymerase activity"/>
    <property type="evidence" value="ECO:0007669"/>
    <property type="project" value="UniProtKB-EC"/>
</dbReference>
<keyword evidence="1" id="KW-0808">Transferase</keyword>
<dbReference type="PANTHER" id="PTHR11669">
    <property type="entry name" value="REPLICATION FACTOR C / DNA POLYMERASE III GAMMA-TAU SUBUNIT"/>
    <property type="match status" value="1"/>
</dbReference>
<dbReference type="AlphaFoldDB" id="I7IBJ0"/>
<sequence>MEIKSFYPWHNDLAKKWISSTDRFSHAWLVYGQEGIGKFDFCLAAAKSFLCHNPQPFFCNECNSCHLMDKSNHLDFRVVVPEALRDHYNLNQQELEEFTSSSSTSSKPSNEIKIDQVRELENFFTLSPSLGKTKVVILGPVEALNQASSNSLLKILEEPLGDTIFLLFTHAIQKVIPTILSRCQRLPLPIPNMELSTEWLITKGVKNPKELLSMASGAPLKALELNESSYEPVQYWVSDFVKDLNSGSLINYDVYVEKLESISNTQWIASLQALLTDLILTKQGLNPRFFDSLGDEIGSIATKSNIQRLLYLWDYLIDRQKLARHPLNPKLFIHSCLQRVFLSLNK</sequence>
<dbReference type="EMBL" id="HE681424">
    <property type="protein sequence ID" value="CCG18883.1"/>
    <property type="molecule type" value="Genomic_DNA"/>
</dbReference>
<reference evidence="1" key="1">
    <citation type="journal article" date="2012" name="Vet. Microbiol.">
        <title>Comparative genomic analyses of the Taylorellae.</title>
        <authorList>
            <person name="Hauser H."/>
            <person name="Richter D.C."/>
            <person name="van Tonder A."/>
            <person name="Clark L."/>
            <person name="Preston A."/>
        </authorList>
    </citation>
    <scope>NUCLEOTIDE SEQUENCE</scope>
    <source>
        <strain evidence="1">14/45</strain>
    </source>
</reference>
<dbReference type="GO" id="GO:0006261">
    <property type="term" value="P:DNA-templated DNA replication"/>
    <property type="evidence" value="ECO:0007669"/>
    <property type="project" value="TreeGrafter"/>
</dbReference>
<accession>I7IBJ0</accession>
<name>I7IBJ0_9BURK</name>
<dbReference type="NCBIfam" id="TIGR00678">
    <property type="entry name" value="holB"/>
    <property type="match status" value="1"/>
</dbReference>
<dbReference type="InterPro" id="IPR004622">
    <property type="entry name" value="DNA_pol_HolB"/>
</dbReference>
<proteinExistence type="predicted"/>
<dbReference type="GO" id="GO:0009360">
    <property type="term" value="C:DNA polymerase III complex"/>
    <property type="evidence" value="ECO:0007669"/>
    <property type="project" value="TreeGrafter"/>
</dbReference>
<dbReference type="Pfam" id="PF13177">
    <property type="entry name" value="DNA_pol3_delta2"/>
    <property type="match status" value="1"/>
</dbReference>
<keyword evidence="1" id="KW-0548">Nucleotidyltransferase</keyword>
<gene>
    <name evidence="1" type="primary">holB</name>
    <name evidence="1" type="ORF">KUM_0077</name>
</gene>
<evidence type="ECO:0000313" key="1">
    <source>
        <dbReference type="EMBL" id="CCG18883.1"/>
    </source>
</evidence>
<dbReference type="InterPro" id="IPR027417">
    <property type="entry name" value="P-loop_NTPase"/>
</dbReference>
<dbReference type="KEGG" id="tat:KUM_0077"/>
<dbReference type="PANTHER" id="PTHR11669:SF8">
    <property type="entry name" value="DNA POLYMERASE III SUBUNIT DELTA"/>
    <property type="match status" value="1"/>
</dbReference>
<dbReference type="InterPro" id="IPR050238">
    <property type="entry name" value="DNA_Rep/Repair_Clamp_Loader"/>
</dbReference>
<dbReference type="HOGENOM" id="CLU_006229_4_3_4"/>
<dbReference type="SUPFAM" id="SSF52540">
    <property type="entry name" value="P-loop containing nucleoside triphosphate hydrolases"/>
    <property type="match status" value="1"/>
</dbReference>
<dbReference type="GO" id="GO:0008408">
    <property type="term" value="F:3'-5' exonuclease activity"/>
    <property type="evidence" value="ECO:0007669"/>
    <property type="project" value="InterPro"/>
</dbReference>
<protein>
    <submittedName>
        <fullName evidence="1">DNA polymerase III, delta' subunit</fullName>
        <ecNumber evidence="1">2.7.7.7</ecNumber>
    </submittedName>
</protein>
<dbReference type="Gene3D" id="3.40.50.300">
    <property type="entry name" value="P-loop containing nucleotide triphosphate hydrolases"/>
    <property type="match status" value="1"/>
</dbReference>
<organism evidence="1">
    <name type="scientific">Taylorella asinigenitalis 14/45</name>
    <dbReference type="NCBI Taxonomy" id="1091495"/>
    <lineage>
        <taxon>Bacteria</taxon>
        <taxon>Pseudomonadati</taxon>
        <taxon>Pseudomonadota</taxon>
        <taxon>Betaproteobacteria</taxon>
        <taxon>Burkholderiales</taxon>
        <taxon>Alcaligenaceae</taxon>
        <taxon>Taylorella</taxon>
    </lineage>
</organism>
<dbReference type="EC" id="2.7.7.7" evidence="1"/>
<dbReference type="RefSeq" id="WP_015551078.1">
    <property type="nucleotide sequence ID" value="NC_021033.1"/>
</dbReference>